<accession>A0A2Y9BLG6</accession>
<evidence type="ECO:0000313" key="3">
    <source>
        <dbReference type="Proteomes" id="UP000245845"/>
    </source>
</evidence>
<organism evidence="2 3">
    <name type="scientific">Faecalicatena orotica</name>
    <dbReference type="NCBI Taxonomy" id="1544"/>
    <lineage>
        <taxon>Bacteria</taxon>
        <taxon>Bacillati</taxon>
        <taxon>Bacillota</taxon>
        <taxon>Clostridia</taxon>
        <taxon>Lachnospirales</taxon>
        <taxon>Lachnospiraceae</taxon>
        <taxon>Faecalicatena</taxon>
    </lineage>
</organism>
<dbReference type="AlphaFoldDB" id="A0A2Y9BLG6"/>
<dbReference type="OrthoDB" id="2088418at2"/>
<evidence type="ECO:0008006" key="4">
    <source>
        <dbReference type="Google" id="ProtNLM"/>
    </source>
</evidence>
<keyword evidence="1" id="KW-1133">Transmembrane helix</keyword>
<keyword evidence="1" id="KW-0472">Membrane</keyword>
<proteinExistence type="predicted"/>
<sequence>MNKLKLGKKKILGFVTAGAIVVTMAGSYAVWDSLEDTASGSLTIDKPVTLTASALTYNVEDRTWDEVPTYTSEPVTFAATDVPTGTTAKVTAKVAVYDKEGEDKSDITNKFDVKIDNTALNESITSVEKNLDSENKATFSVTLTPKETEKDSVGGQKVFVDVTGALSKTTTPASE</sequence>
<dbReference type="EMBL" id="QGDL01000009">
    <property type="protein sequence ID" value="PWJ28184.1"/>
    <property type="molecule type" value="Genomic_DNA"/>
</dbReference>
<evidence type="ECO:0000256" key="1">
    <source>
        <dbReference type="SAM" id="Phobius"/>
    </source>
</evidence>
<keyword evidence="3" id="KW-1185">Reference proteome</keyword>
<gene>
    <name evidence="2" type="ORF">A8806_10962</name>
</gene>
<comment type="caution">
    <text evidence="2">The sequence shown here is derived from an EMBL/GenBank/DDBJ whole genome shotgun (WGS) entry which is preliminary data.</text>
</comment>
<evidence type="ECO:0000313" key="2">
    <source>
        <dbReference type="EMBL" id="PWJ28184.1"/>
    </source>
</evidence>
<reference evidence="2 3" key="1">
    <citation type="submission" date="2018-05" db="EMBL/GenBank/DDBJ databases">
        <title>The Hungate 1000. A catalogue of reference genomes from the rumen microbiome.</title>
        <authorList>
            <person name="Kelly W."/>
        </authorList>
    </citation>
    <scope>NUCLEOTIDE SEQUENCE [LARGE SCALE GENOMIC DNA]</scope>
    <source>
        <strain evidence="2 3">NLAE-zl-C242</strain>
    </source>
</reference>
<dbReference type="RefSeq" id="WP_109731999.1">
    <property type="nucleotide sequence ID" value="NZ_BAAACK010000009.1"/>
</dbReference>
<feature type="transmembrane region" description="Helical" evidence="1">
    <location>
        <begin position="12"/>
        <end position="31"/>
    </location>
</feature>
<keyword evidence="1" id="KW-0812">Transmembrane</keyword>
<dbReference type="Proteomes" id="UP000245845">
    <property type="component" value="Unassembled WGS sequence"/>
</dbReference>
<protein>
    <recommendedName>
        <fullName evidence="4">Alternate signal-mediated exported protein</fullName>
    </recommendedName>
</protein>
<name>A0A2Y9BLG6_9FIRM</name>